<comment type="caution">
    <text evidence="2">The sequence shown here is derived from an EMBL/GenBank/DDBJ whole genome shotgun (WGS) entry which is preliminary data.</text>
</comment>
<dbReference type="Proteomes" id="UP000310477">
    <property type="component" value="Unassembled WGS sequence"/>
</dbReference>
<sequence>MKLSKLYINSCVVALSLSATVLSSCKKDGNPNNLPDVSSATYEGKIDGYTSSDEIYPNNLVAYWNFDANKNETKSNTAPTSTANDALVAGGVKGQALSLTGGYLYFGTQLNAFKTDALKSFTISEWVQVLNNGSKRTMIFQLARPGIFNGSINFALNTQSYPATNFDNLKVQPTFTTIGGGTQDNINTQRDSPGMPNYVPYITPKLEANKWIHLLLTYNGTTGFFHIWINGVKAGAFPSRGTGNNLFKAYEPGEIIIGGNYNTIPGKTVNTDVSFAAMTGKIDELRVYNIDLPDANIKALYNLGLAGK</sequence>
<dbReference type="AlphaFoldDB" id="A0A4U1BY90"/>
<evidence type="ECO:0000313" key="3">
    <source>
        <dbReference type="Proteomes" id="UP000310477"/>
    </source>
</evidence>
<gene>
    <name evidence="2" type="ORF">FA045_15520</name>
</gene>
<dbReference type="Gene3D" id="2.60.120.200">
    <property type="match status" value="1"/>
</dbReference>
<dbReference type="Pfam" id="PF13385">
    <property type="entry name" value="Laminin_G_3"/>
    <property type="match status" value="1"/>
</dbReference>
<evidence type="ECO:0000313" key="2">
    <source>
        <dbReference type="EMBL" id="TKB98067.1"/>
    </source>
</evidence>
<name>A0A4U1BY90_9SPHI</name>
<reference evidence="2 3" key="1">
    <citation type="submission" date="2019-04" db="EMBL/GenBank/DDBJ databases">
        <title>Pedobacter sp. AR-2-6 sp. nov., isolated from Arctic soil.</title>
        <authorList>
            <person name="Dahal R.H."/>
            <person name="Kim D.-U."/>
        </authorList>
    </citation>
    <scope>NUCLEOTIDE SEQUENCE [LARGE SCALE GENOMIC DNA]</scope>
    <source>
        <strain evidence="2 3">AR-2-6</strain>
    </source>
</reference>
<protein>
    <submittedName>
        <fullName evidence="2">LamG domain-containing protein</fullName>
    </submittedName>
</protein>
<dbReference type="PROSITE" id="PS51257">
    <property type="entry name" value="PROKAR_LIPOPROTEIN"/>
    <property type="match status" value="1"/>
</dbReference>
<dbReference type="GO" id="GO:0004553">
    <property type="term" value="F:hydrolase activity, hydrolyzing O-glycosyl compounds"/>
    <property type="evidence" value="ECO:0007669"/>
    <property type="project" value="UniProtKB-ARBA"/>
</dbReference>
<feature type="signal peptide" evidence="1">
    <location>
        <begin position="1"/>
        <end position="23"/>
    </location>
</feature>
<proteinExistence type="predicted"/>
<dbReference type="SUPFAM" id="SSF49899">
    <property type="entry name" value="Concanavalin A-like lectins/glucanases"/>
    <property type="match status" value="1"/>
</dbReference>
<keyword evidence="3" id="KW-1185">Reference proteome</keyword>
<organism evidence="2 3">
    <name type="scientific">Pedobacter cryotolerans</name>
    <dbReference type="NCBI Taxonomy" id="2571270"/>
    <lineage>
        <taxon>Bacteria</taxon>
        <taxon>Pseudomonadati</taxon>
        <taxon>Bacteroidota</taxon>
        <taxon>Sphingobacteriia</taxon>
        <taxon>Sphingobacteriales</taxon>
        <taxon>Sphingobacteriaceae</taxon>
        <taxon>Pedobacter</taxon>
    </lineage>
</organism>
<accession>A0A4U1BY90</accession>
<dbReference type="OrthoDB" id="9814380at2"/>
<keyword evidence="1" id="KW-0732">Signal</keyword>
<feature type="chain" id="PRO_5020190588" evidence="1">
    <location>
        <begin position="24"/>
        <end position="308"/>
    </location>
</feature>
<dbReference type="EMBL" id="SWBO01000010">
    <property type="protein sequence ID" value="TKB98067.1"/>
    <property type="molecule type" value="Genomic_DNA"/>
</dbReference>
<dbReference type="GO" id="GO:0005975">
    <property type="term" value="P:carbohydrate metabolic process"/>
    <property type="evidence" value="ECO:0007669"/>
    <property type="project" value="UniProtKB-ARBA"/>
</dbReference>
<evidence type="ECO:0000256" key="1">
    <source>
        <dbReference type="SAM" id="SignalP"/>
    </source>
</evidence>
<dbReference type="RefSeq" id="WP_136877990.1">
    <property type="nucleotide sequence ID" value="NZ_SWBO01000010.1"/>
</dbReference>
<dbReference type="InterPro" id="IPR013320">
    <property type="entry name" value="ConA-like_dom_sf"/>
</dbReference>